<feature type="region of interest" description="Disordered" evidence="1">
    <location>
        <begin position="152"/>
        <end position="200"/>
    </location>
</feature>
<name>A0A6A6SFS7_9PLEO</name>
<feature type="region of interest" description="Disordered" evidence="1">
    <location>
        <begin position="1"/>
        <end position="108"/>
    </location>
</feature>
<accession>A0A6A6SFS7</accession>
<feature type="compositionally biased region" description="Polar residues" evidence="1">
    <location>
        <begin position="49"/>
        <end position="63"/>
    </location>
</feature>
<gene>
    <name evidence="2" type="ORF">P280DRAFT_390146</name>
</gene>
<feature type="non-terminal residue" evidence="2">
    <location>
        <position position="1"/>
    </location>
</feature>
<organism evidence="2 3">
    <name type="scientific">Massarina eburnea CBS 473.64</name>
    <dbReference type="NCBI Taxonomy" id="1395130"/>
    <lineage>
        <taxon>Eukaryota</taxon>
        <taxon>Fungi</taxon>
        <taxon>Dikarya</taxon>
        <taxon>Ascomycota</taxon>
        <taxon>Pezizomycotina</taxon>
        <taxon>Dothideomycetes</taxon>
        <taxon>Pleosporomycetidae</taxon>
        <taxon>Pleosporales</taxon>
        <taxon>Massarineae</taxon>
        <taxon>Massarinaceae</taxon>
        <taxon>Massarina</taxon>
    </lineage>
</organism>
<sequence length="200" mass="21615">KPCELTPRSTEVAETLTHLKLSTKSPQKPLAKPKSAPVAESWDEEISDGSATETEDNSGLRSSSTERDSLSPISTTSSNPVPAAADVPCPPPPTPASPQAFDYPDNSPYSIAAVGGAAPVNGGAREGAGGLDRRPEKTTAVAGRLIAGALGVRAPKRTEEEREFDRVTREKERRRRGEEKEREKREKEAAEERKRSVWED</sequence>
<feature type="compositionally biased region" description="Basic and acidic residues" evidence="1">
    <location>
        <begin position="156"/>
        <end position="200"/>
    </location>
</feature>
<reference evidence="2" key="1">
    <citation type="journal article" date="2020" name="Stud. Mycol.">
        <title>101 Dothideomycetes genomes: a test case for predicting lifestyles and emergence of pathogens.</title>
        <authorList>
            <person name="Haridas S."/>
            <person name="Albert R."/>
            <person name="Binder M."/>
            <person name="Bloem J."/>
            <person name="Labutti K."/>
            <person name="Salamov A."/>
            <person name="Andreopoulos B."/>
            <person name="Baker S."/>
            <person name="Barry K."/>
            <person name="Bills G."/>
            <person name="Bluhm B."/>
            <person name="Cannon C."/>
            <person name="Castanera R."/>
            <person name="Culley D."/>
            <person name="Daum C."/>
            <person name="Ezra D."/>
            <person name="Gonzalez J."/>
            <person name="Henrissat B."/>
            <person name="Kuo A."/>
            <person name="Liang C."/>
            <person name="Lipzen A."/>
            <person name="Lutzoni F."/>
            <person name="Magnuson J."/>
            <person name="Mondo S."/>
            <person name="Nolan M."/>
            <person name="Ohm R."/>
            <person name="Pangilinan J."/>
            <person name="Park H.-J."/>
            <person name="Ramirez L."/>
            <person name="Alfaro M."/>
            <person name="Sun H."/>
            <person name="Tritt A."/>
            <person name="Yoshinaga Y."/>
            <person name="Zwiers L.-H."/>
            <person name="Turgeon B."/>
            <person name="Goodwin S."/>
            <person name="Spatafora J."/>
            <person name="Crous P."/>
            <person name="Grigoriev I."/>
        </authorList>
    </citation>
    <scope>NUCLEOTIDE SEQUENCE</scope>
    <source>
        <strain evidence="2">CBS 473.64</strain>
    </source>
</reference>
<dbReference type="OrthoDB" id="5418203at2759"/>
<dbReference type="EMBL" id="MU006777">
    <property type="protein sequence ID" value="KAF2645268.1"/>
    <property type="molecule type" value="Genomic_DNA"/>
</dbReference>
<dbReference type="Proteomes" id="UP000799753">
    <property type="component" value="Unassembled WGS sequence"/>
</dbReference>
<evidence type="ECO:0000313" key="2">
    <source>
        <dbReference type="EMBL" id="KAF2645268.1"/>
    </source>
</evidence>
<evidence type="ECO:0000313" key="3">
    <source>
        <dbReference type="Proteomes" id="UP000799753"/>
    </source>
</evidence>
<proteinExistence type="predicted"/>
<keyword evidence="3" id="KW-1185">Reference proteome</keyword>
<dbReference type="AlphaFoldDB" id="A0A6A6SFS7"/>
<evidence type="ECO:0000256" key="1">
    <source>
        <dbReference type="SAM" id="MobiDB-lite"/>
    </source>
</evidence>
<protein>
    <submittedName>
        <fullName evidence="2">Uncharacterized protein</fullName>
    </submittedName>
</protein>